<evidence type="ECO:0000313" key="3">
    <source>
        <dbReference type="Proteomes" id="UP001501166"/>
    </source>
</evidence>
<dbReference type="InterPro" id="IPR011528">
    <property type="entry name" value="NERD"/>
</dbReference>
<proteinExistence type="predicted"/>
<gene>
    <name evidence="2" type="ORF">GCM10008932_04030</name>
</gene>
<organism evidence="2 3">
    <name type="scientific">Alkalibacterium iburiense</name>
    <dbReference type="NCBI Taxonomy" id="290589"/>
    <lineage>
        <taxon>Bacteria</taxon>
        <taxon>Bacillati</taxon>
        <taxon>Bacillota</taxon>
        <taxon>Bacilli</taxon>
        <taxon>Lactobacillales</taxon>
        <taxon>Carnobacteriaceae</taxon>
        <taxon>Alkalibacterium</taxon>
    </lineage>
</organism>
<dbReference type="EMBL" id="BAAACW010000024">
    <property type="protein sequence ID" value="GAA0354197.1"/>
    <property type="molecule type" value="Genomic_DNA"/>
</dbReference>
<protein>
    <recommendedName>
        <fullName evidence="1">NERD domain-containing protein</fullName>
    </recommendedName>
</protein>
<comment type="caution">
    <text evidence="2">The sequence shown here is derived from an EMBL/GenBank/DDBJ whole genome shotgun (WGS) entry which is preliminary data.</text>
</comment>
<reference evidence="3" key="1">
    <citation type="journal article" date="2019" name="Int. J. Syst. Evol. Microbiol.">
        <title>The Global Catalogue of Microorganisms (GCM) 10K type strain sequencing project: providing services to taxonomists for standard genome sequencing and annotation.</title>
        <authorList>
            <consortium name="The Broad Institute Genomics Platform"/>
            <consortium name="The Broad Institute Genome Sequencing Center for Infectious Disease"/>
            <person name="Wu L."/>
            <person name="Ma J."/>
        </authorList>
    </citation>
    <scope>NUCLEOTIDE SEQUENCE [LARGE SCALE GENOMIC DNA]</scope>
    <source>
        <strain evidence="3">JCM 12662</strain>
    </source>
</reference>
<dbReference type="Pfam" id="PF08378">
    <property type="entry name" value="NERD"/>
    <property type="match status" value="1"/>
</dbReference>
<keyword evidence="3" id="KW-1185">Reference proteome</keyword>
<dbReference type="Proteomes" id="UP001501166">
    <property type="component" value="Unassembled WGS sequence"/>
</dbReference>
<evidence type="ECO:0000259" key="1">
    <source>
        <dbReference type="PROSITE" id="PS50965"/>
    </source>
</evidence>
<accession>A0ABP3GT69</accession>
<evidence type="ECO:0000313" key="2">
    <source>
        <dbReference type="EMBL" id="GAA0354197.1"/>
    </source>
</evidence>
<sequence length="300" mass="34644">MQIYTSSLLNLYEELNARKTLCPKDAQKLSQLRKGHIGESQWLSLLNKSSITEAKLLNGLVLIVNDQTLQMDTLLIRPDALYLYEVKNYKGVYLNGTDTITSINGNEYVNPLLQLSRTSIQLRQWLKYNRFSIPVKAFVVYINSDFTLYNANETEPVILPTQINAHLKQLSTHTLPLTDKHDRLFQMLCSAHQTEAAFQRKLPTYTFEELKKCVSCLECHSLSICLTERKYYCQTCHSVGPIAKLVIKQVEDFRLLFPRSRITTAVIYDWCNGRIPKKRIWTVLKTNFIKMGSGKGTYYE</sequence>
<dbReference type="RefSeq" id="WP_343753488.1">
    <property type="nucleotide sequence ID" value="NZ_BAAACW010000024.1"/>
</dbReference>
<dbReference type="PROSITE" id="PS50965">
    <property type="entry name" value="NERD"/>
    <property type="match status" value="1"/>
</dbReference>
<name>A0ABP3GT69_9LACT</name>
<feature type="domain" description="NERD" evidence="1">
    <location>
        <begin position="34"/>
        <end position="145"/>
    </location>
</feature>